<dbReference type="GO" id="GO:0008726">
    <property type="term" value="F:alkanesulfonate monooxygenase activity"/>
    <property type="evidence" value="ECO:0007669"/>
    <property type="project" value="TreeGrafter"/>
</dbReference>
<gene>
    <name evidence="6" type="ORF">GBAR_LOCUS27028</name>
</gene>
<comment type="caution">
    <text evidence="6">The sequence shown here is derived from an EMBL/GenBank/DDBJ whole genome shotgun (WGS) entry which is preliminary data.</text>
</comment>
<evidence type="ECO:0000256" key="1">
    <source>
        <dbReference type="ARBA" id="ARBA00022630"/>
    </source>
</evidence>
<dbReference type="InterPro" id="IPR036661">
    <property type="entry name" value="Luciferase-like_sf"/>
</dbReference>
<sequence length="319" mass="35017">MQYGFTLPGRGPLANPDNLATIAQRGEALGFDSISLGDHILVPHSISSEYPYTQTGEFPGSTTGQSMEQITALAFMAGCTEKIRLATSVLIVPHRNPIIAAKSLATLDYLSGGRLIIGVGVGWMREEFEAVGCEPFDERGAVTDEYIRAFKELWTSDNPTFEGKYVSFSDINFLPKPVQKPHPPLWVGGESRPAIRRAATLCDGWYPIGNNPSFPVGTPDALQQGMDRLRRTAERAGRNPEEIQIIYRSHDYRITGADTSSERTRFTGSSEQIAGDIRQYQDMGVSYLVLDIARLSGDGNLEETLGHLEDFTTQVAAKV</sequence>
<reference evidence="6" key="1">
    <citation type="submission" date="2023-03" db="EMBL/GenBank/DDBJ databases">
        <authorList>
            <person name="Steffen K."/>
            <person name="Cardenas P."/>
        </authorList>
    </citation>
    <scope>NUCLEOTIDE SEQUENCE</scope>
</reference>
<evidence type="ECO:0000259" key="5">
    <source>
        <dbReference type="Pfam" id="PF00296"/>
    </source>
</evidence>
<proteinExistence type="predicted"/>
<dbReference type="Proteomes" id="UP001174909">
    <property type="component" value="Unassembled WGS sequence"/>
</dbReference>
<name>A0AA35TJ72_GEOBA</name>
<dbReference type="PANTHER" id="PTHR42847:SF4">
    <property type="entry name" value="ALKANESULFONATE MONOOXYGENASE-RELATED"/>
    <property type="match status" value="1"/>
</dbReference>
<keyword evidence="4 6" id="KW-0503">Monooxygenase</keyword>
<dbReference type="NCBIfam" id="TIGR03619">
    <property type="entry name" value="F420_Rv2161c"/>
    <property type="match status" value="1"/>
</dbReference>
<keyword evidence="7" id="KW-1185">Reference proteome</keyword>
<evidence type="ECO:0000256" key="3">
    <source>
        <dbReference type="ARBA" id="ARBA00023002"/>
    </source>
</evidence>
<dbReference type="InterPro" id="IPR019921">
    <property type="entry name" value="Lucif-like_OxRdtase_Rv2161c"/>
</dbReference>
<evidence type="ECO:0000256" key="4">
    <source>
        <dbReference type="ARBA" id="ARBA00023033"/>
    </source>
</evidence>
<dbReference type="InterPro" id="IPR050172">
    <property type="entry name" value="SsuD_RutA_monooxygenase"/>
</dbReference>
<dbReference type="EMBL" id="CASHTH010003772">
    <property type="protein sequence ID" value="CAI8049078.1"/>
    <property type="molecule type" value="Genomic_DNA"/>
</dbReference>
<keyword evidence="1" id="KW-0285">Flavoprotein</keyword>
<keyword evidence="3" id="KW-0560">Oxidoreductase</keyword>
<evidence type="ECO:0000256" key="2">
    <source>
        <dbReference type="ARBA" id="ARBA00022643"/>
    </source>
</evidence>
<evidence type="ECO:0000313" key="6">
    <source>
        <dbReference type="EMBL" id="CAI8049078.1"/>
    </source>
</evidence>
<dbReference type="Pfam" id="PF00296">
    <property type="entry name" value="Bac_luciferase"/>
    <property type="match status" value="1"/>
</dbReference>
<dbReference type="GO" id="GO:0046306">
    <property type="term" value="P:alkanesulfonate catabolic process"/>
    <property type="evidence" value="ECO:0007669"/>
    <property type="project" value="TreeGrafter"/>
</dbReference>
<protein>
    <submittedName>
        <fullName evidence="6">FMNH(2)-dependent dimethylsulfone monooxygenase</fullName>
    </submittedName>
</protein>
<dbReference type="AlphaFoldDB" id="A0AA35TJ72"/>
<dbReference type="InterPro" id="IPR011251">
    <property type="entry name" value="Luciferase-like_dom"/>
</dbReference>
<organism evidence="6 7">
    <name type="scientific">Geodia barretti</name>
    <name type="common">Barrett's horny sponge</name>
    <dbReference type="NCBI Taxonomy" id="519541"/>
    <lineage>
        <taxon>Eukaryota</taxon>
        <taxon>Metazoa</taxon>
        <taxon>Porifera</taxon>
        <taxon>Demospongiae</taxon>
        <taxon>Heteroscleromorpha</taxon>
        <taxon>Tetractinellida</taxon>
        <taxon>Astrophorina</taxon>
        <taxon>Geodiidae</taxon>
        <taxon>Geodia</taxon>
    </lineage>
</organism>
<accession>A0AA35TJ72</accession>
<dbReference type="Gene3D" id="3.20.20.30">
    <property type="entry name" value="Luciferase-like domain"/>
    <property type="match status" value="1"/>
</dbReference>
<dbReference type="PANTHER" id="PTHR42847">
    <property type="entry name" value="ALKANESULFONATE MONOOXYGENASE"/>
    <property type="match status" value="1"/>
</dbReference>
<evidence type="ECO:0000313" key="7">
    <source>
        <dbReference type="Proteomes" id="UP001174909"/>
    </source>
</evidence>
<feature type="domain" description="Luciferase-like" evidence="5">
    <location>
        <begin position="14"/>
        <end position="249"/>
    </location>
</feature>
<keyword evidence="2" id="KW-0288">FMN</keyword>
<dbReference type="SUPFAM" id="SSF51679">
    <property type="entry name" value="Bacterial luciferase-like"/>
    <property type="match status" value="1"/>
</dbReference>